<name>A0A556MXV6_9FLAO</name>
<comment type="caution">
    <text evidence="1">The sequence shown here is derived from an EMBL/GenBank/DDBJ whole genome shotgun (WGS) entry which is preliminary data.</text>
</comment>
<organism evidence="1 2">
    <name type="scientific">Fluviicola chungangensis</name>
    <dbReference type="NCBI Taxonomy" id="2597671"/>
    <lineage>
        <taxon>Bacteria</taxon>
        <taxon>Pseudomonadati</taxon>
        <taxon>Bacteroidota</taxon>
        <taxon>Flavobacteriia</taxon>
        <taxon>Flavobacteriales</taxon>
        <taxon>Crocinitomicaceae</taxon>
        <taxon>Fluviicola</taxon>
    </lineage>
</organism>
<dbReference type="EMBL" id="VLPL01000004">
    <property type="protein sequence ID" value="TSJ44764.1"/>
    <property type="molecule type" value="Genomic_DNA"/>
</dbReference>
<dbReference type="OrthoDB" id="9553545at2"/>
<dbReference type="AlphaFoldDB" id="A0A556MXV6"/>
<gene>
    <name evidence="1" type="ORF">FO442_09185</name>
</gene>
<sequence length="127" mass="13980">MKKYLLLIAFSTVFLTFKSFGQVYEKIYDLSSSEVQNHMNQNKISGVDILTGVRAHHVIGLTGIGISQKSALEALLTNDSRVISYVLSEDGTSLVLESQAVLTKEEFQTLLQSLNGTITGYAVEYSI</sequence>
<evidence type="ECO:0000313" key="2">
    <source>
        <dbReference type="Proteomes" id="UP000316008"/>
    </source>
</evidence>
<keyword evidence="2" id="KW-1185">Reference proteome</keyword>
<evidence type="ECO:0000313" key="1">
    <source>
        <dbReference type="EMBL" id="TSJ44764.1"/>
    </source>
</evidence>
<protein>
    <submittedName>
        <fullName evidence="1">Uncharacterized protein</fullName>
    </submittedName>
</protein>
<accession>A0A556MXV6</accession>
<proteinExistence type="predicted"/>
<reference evidence="1 2" key="1">
    <citation type="submission" date="2019-07" db="EMBL/GenBank/DDBJ databases">
        <authorList>
            <person name="Huq M.A."/>
        </authorList>
    </citation>
    <scope>NUCLEOTIDE SEQUENCE [LARGE SCALE GENOMIC DNA]</scope>
    <source>
        <strain evidence="1 2">MAH-3</strain>
    </source>
</reference>
<dbReference type="RefSeq" id="WP_144332878.1">
    <property type="nucleotide sequence ID" value="NZ_VLPL01000004.1"/>
</dbReference>
<dbReference type="Proteomes" id="UP000316008">
    <property type="component" value="Unassembled WGS sequence"/>
</dbReference>